<dbReference type="KEGG" id="pno:SNOG_03006"/>
<proteinExistence type="predicted"/>
<dbReference type="GeneID" id="5970452"/>
<evidence type="ECO:0000313" key="2">
    <source>
        <dbReference type="EMBL" id="EAT89737.1"/>
    </source>
</evidence>
<dbReference type="EMBL" id="CH445328">
    <property type="protein sequence ID" value="EAT89737.1"/>
    <property type="molecule type" value="Genomic_DNA"/>
</dbReference>
<accession>Q0UZ08</accession>
<evidence type="ECO:0000313" key="3">
    <source>
        <dbReference type="Proteomes" id="UP000001055"/>
    </source>
</evidence>
<dbReference type="AlphaFoldDB" id="Q0UZ08"/>
<reference evidence="3" key="1">
    <citation type="journal article" date="2007" name="Plant Cell">
        <title>Dothideomycete-plant interactions illuminated by genome sequencing and EST analysis of the wheat pathogen Stagonospora nodorum.</title>
        <authorList>
            <person name="Hane J.K."/>
            <person name="Lowe R.G."/>
            <person name="Solomon P.S."/>
            <person name="Tan K.C."/>
            <person name="Schoch C.L."/>
            <person name="Spatafora J.W."/>
            <person name="Crous P.W."/>
            <person name="Kodira C."/>
            <person name="Birren B.W."/>
            <person name="Galagan J.E."/>
            <person name="Torriani S.F."/>
            <person name="McDonald B.A."/>
            <person name="Oliver R.P."/>
        </authorList>
    </citation>
    <scope>NUCLEOTIDE SEQUENCE [LARGE SCALE GENOMIC DNA]</scope>
    <source>
        <strain evidence="3">SN15 / ATCC MYA-4574 / FGSC 10173</strain>
    </source>
</reference>
<evidence type="ECO:0000256" key="1">
    <source>
        <dbReference type="SAM" id="MobiDB-lite"/>
    </source>
</evidence>
<feature type="region of interest" description="Disordered" evidence="1">
    <location>
        <begin position="73"/>
        <end position="95"/>
    </location>
</feature>
<dbReference type="InParanoid" id="Q0UZ08"/>
<organism evidence="2 3">
    <name type="scientific">Phaeosphaeria nodorum (strain SN15 / ATCC MYA-4574 / FGSC 10173)</name>
    <name type="common">Glume blotch fungus</name>
    <name type="synonym">Parastagonospora nodorum</name>
    <dbReference type="NCBI Taxonomy" id="321614"/>
    <lineage>
        <taxon>Eukaryota</taxon>
        <taxon>Fungi</taxon>
        <taxon>Dikarya</taxon>
        <taxon>Ascomycota</taxon>
        <taxon>Pezizomycotina</taxon>
        <taxon>Dothideomycetes</taxon>
        <taxon>Pleosporomycetidae</taxon>
        <taxon>Pleosporales</taxon>
        <taxon>Pleosporineae</taxon>
        <taxon>Phaeosphaeriaceae</taxon>
        <taxon>Parastagonospora</taxon>
    </lineage>
</organism>
<dbReference type="RefSeq" id="XP_001793595.1">
    <property type="nucleotide sequence ID" value="XM_001793543.1"/>
</dbReference>
<name>Q0UZ08_PHANO</name>
<gene>
    <name evidence="2" type="ORF">SNOG_03006</name>
</gene>
<dbReference type="Proteomes" id="UP000001055">
    <property type="component" value="Unassembled WGS sequence"/>
</dbReference>
<protein>
    <submittedName>
        <fullName evidence="2">Uncharacterized protein</fullName>
    </submittedName>
</protein>
<sequence>MQLDFVAKHYGEFSPQIRQTSARLDKFFAAPRLVLQSASVIFRSYTSPKFLQMYFLEPSTWLLSHGSWKTDGHCQAPTADETHSRQQLPTAATSGEELRTPSFVDVLHDGSFK</sequence>